<dbReference type="GO" id="GO:0006310">
    <property type="term" value="P:DNA recombination"/>
    <property type="evidence" value="ECO:0007669"/>
    <property type="project" value="UniProtKB-KW"/>
</dbReference>
<dbReference type="PANTHER" id="PTHR34605:SF3">
    <property type="entry name" value="P CELL-TYPE AGGLUTINATION PROTEIN MAP4-LIKE-RELATED"/>
    <property type="match status" value="1"/>
</dbReference>
<dbReference type="GO" id="GO:0003677">
    <property type="term" value="F:DNA binding"/>
    <property type="evidence" value="ECO:0007669"/>
    <property type="project" value="InterPro"/>
</dbReference>
<gene>
    <name evidence="2" type="ORF">PGTG_14044</name>
</gene>
<dbReference type="InterPro" id="IPR052925">
    <property type="entry name" value="Phage_Integrase-like_Recomb"/>
</dbReference>
<evidence type="ECO:0000256" key="1">
    <source>
        <dbReference type="ARBA" id="ARBA00023172"/>
    </source>
</evidence>
<dbReference type="HOGENOM" id="CLU_003292_5_1_1"/>
<evidence type="ECO:0000313" key="2">
    <source>
        <dbReference type="EMBL" id="EFP88466.2"/>
    </source>
</evidence>
<dbReference type="InterPro" id="IPR013762">
    <property type="entry name" value="Integrase-like_cat_sf"/>
</dbReference>
<dbReference type="EMBL" id="DS178314">
    <property type="protein sequence ID" value="EFP88466.2"/>
    <property type="molecule type" value="Genomic_DNA"/>
</dbReference>
<keyword evidence="1" id="KW-0233">DNA recombination</keyword>
<dbReference type="KEGG" id="pgr:PGTG_14044"/>
<dbReference type="Proteomes" id="UP000008783">
    <property type="component" value="Unassembled WGS sequence"/>
</dbReference>
<keyword evidence="3" id="KW-1185">Reference proteome</keyword>
<dbReference type="GO" id="GO:0015074">
    <property type="term" value="P:DNA integration"/>
    <property type="evidence" value="ECO:0007669"/>
    <property type="project" value="InterPro"/>
</dbReference>
<dbReference type="GeneID" id="10540769"/>
<accession>E3KVZ1</accession>
<proteinExistence type="predicted"/>
<dbReference type="Gene3D" id="1.10.443.10">
    <property type="entry name" value="Intergrase catalytic core"/>
    <property type="match status" value="1"/>
</dbReference>
<dbReference type="AlphaFoldDB" id="E3KVZ1"/>
<dbReference type="RefSeq" id="XP_003332885.2">
    <property type="nucleotide sequence ID" value="XM_003332837.2"/>
</dbReference>
<protein>
    <recommendedName>
        <fullName evidence="4">Tyr recombinase domain-containing protein</fullName>
    </recommendedName>
</protein>
<dbReference type="InParanoid" id="E3KVZ1"/>
<name>E3KVZ1_PUCGT</name>
<reference key="1">
    <citation type="submission" date="2007-01" db="EMBL/GenBank/DDBJ databases">
        <title>The Genome Sequence of Puccinia graminis f. sp. tritici Strain CRL 75-36-700-3.</title>
        <authorList>
            <consortium name="The Broad Institute Genome Sequencing Platform"/>
            <person name="Birren B."/>
            <person name="Lander E."/>
            <person name="Galagan J."/>
            <person name="Nusbaum C."/>
            <person name="Devon K."/>
            <person name="Cuomo C."/>
            <person name="Jaffe D."/>
            <person name="Butler J."/>
            <person name="Alvarez P."/>
            <person name="Gnerre S."/>
            <person name="Grabherr M."/>
            <person name="Mauceli E."/>
            <person name="Brockman W."/>
            <person name="Young S."/>
            <person name="LaButti K."/>
            <person name="Sykes S."/>
            <person name="DeCaprio D."/>
            <person name="Crawford M."/>
            <person name="Koehrsen M."/>
            <person name="Engels R."/>
            <person name="Montgomery P."/>
            <person name="Pearson M."/>
            <person name="Howarth C."/>
            <person name="Larson L."/>
            <person name="White J."/>
            <person name="Zeng Q."/>
            <person name="Kodira C."/>
            <person name="Yandava C."/>
            <person name="Alvarado L."/>
            <person name="O'Leary S."/>
            <person name="Szabo L."/>
            <person name="Dean R."/>
            <person name="Schein J."/>
        </authorList>
    </citation>
    <scope>NUCLEOTIDE SEQUENCE</scope>
    <source>
        <strain>CRL 75-36-700-3</strain>
    </source>
</reference>
<evidence type="ECO:0008006" key="4">
    <source>
        <dbReference type="Google" id="ProtNLM"/>
    </source>
</evidence>
<reference evidence="3" key="2">
    <citation type="journal article" date="2011" name="Proc. Natl. Acad. Sci. U.S.A.">
        <title>Obligate biotrophy features unraveled by the genomic analysis of rust fungi.</title>
        <authorList>
            <person name="Duplessis S."/>
            <person name="Cuomo C.A."/>
            <person name="Lin Y.-C."/>
            <person name="Aerts A."/>
            <person name="Tisserant E."/>
            <person name="Veneault-Fourrey C."/>
            <person name="Joly D.L."/>
            <person name="Hacquard S."/>
            <person name="Amselem J."/>
            <person name="Cantarel B.L."/>
            <person name="Chiu R."/>
            <person name="Coutinho P.M."/>
            <person name="Feau N."/>
            <person name="Field M."/>
            <person name="Frey P."/>
            <person name="Gelhaye E."/>
            <person name="Goldberg J."/>
            <person name="Grabherr M.G."/>
            <person name="Kodira C.D."/>
            <person name="Kohler A."/>
            <person name="Kuees U."/>
            <person name="Lindquist E.A."/>
            <person name="Lucas S.M."/>
            <person name="Mago R."/>
            <person name="Mauceli E."/>
            <person name="Morin E."/>
            <person name="Murat C."/>
            <person name="Pangilinan J.L."/>
            <person name="Park R."/>
            <person name="Pearson M."/>
            <person name="Quesneville H."/>
            <person name="Rouhier N."/>
            <person name="Sakthikumar S."/>
            <person name="Salamov A.A."/>
            <person name="Schmutz J."/>
            <person name="Selles B."/>
            <person name="Shapiro H."/>
            <person name="Tanguay P."/>
            <person name="Tuskan G.A."/>
            <person name="Henrissat B."/>
            <person name="Van de Peer Y."/>
            <person name="Rouze P."/>
            <person name="Ellis J.G."/>
            <person name="Dodds P.N."/>
            <person name="Schein J.E."/>
            <person name="Zhong S."/>
            <person name="Hamelin R.C."/>
            <person name="Grigoriev I.V."/>
            <person name="Szabo L.J."/>
            <person name="Martin F."/>
        </authorList>
    </citation>
    <scope>NUCLEOTIDE SEQUENCE [LARGE SCALE GENOMIC DNA]</scope>
    <source>
        <strain evidence="3">CRL 75-36-700-3 / race SCCL</strain>
    </source>
</reference>
<dbReference type="VEuPathDB" id="FungiDB:PGTG_14044"/>
<dbReference type="InterPro" id="IPR011010">
    <property type="entry name" value="DNA_brk_join_enz"/>
</dbReference>
<dbReference type="OrthoDB" id="2506287at2759"/>
<evidence type="ECO:0000313" key="3">
    <source>
        <dbReference type="Proteomes" id="UP000008783"/>
    </source>
</evidence>
<organism evidence="2 3">
    <name type="scientific">Puccinia graminis f. sp. tritici (strain CRL 75-36-700-3 / race SCCL)</name>
    <name type="common">Black stem rust fungus</name>
    <dbReference type="NCBI Taxonomy" id="418459"/>
    <lineage>
        <taxon>Eukaryota</taxon>
        <taxon>Fungi</taxon>
        <taxon>Dikarya</taxon>
        <taxon>Basidiomycota</taxon>
        <taxon>Pucciniomycotina</taxon>
        <taxon>Pucciniomycetes</taxon>
        <taxon>Pucciniales</taxon>
        <taxon>Pucciniaceae</taxon>
        <taxon>Puccinia</taxon>
    </lineage>
</organism>
<dbReference type="SUPFAM" id="SSF56349">
    <property type="entry name" value="DNA breaking-rejoining enzymes"/>
    <property type="match status" value="1"/>
</dbReference>
<dbReference type="PANTHER" id="PTHR34605">
    <property type="entry name" value="PHAGE_INTEGRASE DOMAIN-CONTAINING PROTEIN"/>
    <property type="match status" value="1"/>
</dbReference>
<sequence>MTYLWQTLREGDDFNKTILDLFIVAFWGLARLAELTYASEKGEINFAESVLTTDVYLTTCTRGEAATLTIRNAKTGTPGTPQLITLGKQKHALCPVDAIKRRLAAAEGKQTSLFGYDIDGSRCHITRRKAVSRLETVLSSGGFSGLKGHSFRVGGASLRAALGMSWNDLCTLGRWKSDCYKLYIRQYNATDLSHTRALLREFRRSWRRMGF</sequence>